<keyword evidence="1" id="KW-0175">Coiled coil</keyword>
<feature type="coiled-coil region" evidence="1">
    <location>
        <begin position="10"/>
        <end position="58"/>
    </location>
</feature>
<reference evidence="2" key="1">
    <citation type="journal article" date="2021" name="Sci. Rep.">
        <title>Diploid genomic architecture of Nitzschia inconspicua, an elite biomass production diatom.</title>
        <authorList>
            <person name="Oliver A."/>
            <person name="Podell S."/>
            <person name="Pinowska A."/>
            <person name="Traller J.C."/>
            <person name="Smith S.R."/>
            <person name="McClure R."/>
            <person name="Beliaev A."/>
            <person name="Bohutskyi P."/>
            <person name="Hill E.A."/>
            <person name="Rabines A."/>
            <person name="Zheng H."/>
            <person name="Allen L.Z."/>
            <person name="Kuo A."/>
            <person name="Grigoriev I.V."/>
            <person name="Allen A.E."/>
            <person name="Hazlebeck D."/>
            <person name="Allen E.E."/>
        </authorList>
    </citation>
    <scope>NUCLEOTIDE SEQUENCE</scope>
    <source>
        <strain evidence="2">Hildebrandi</strain>
    </source>
</reference>
<name>A0A9K3PWJ7_9STRA</name>
<evidence type="ECO:0000313" key="3">
    <source>
        <dbReference type="Proteomes" id="UP000693970"/>
    </source>
</evidence>
<dbReference type="OrthoDB" id="10504857at2759"/>
<evidence type="ECO:0000313" key="2">
    <source>
        <dbReference type="EMBL" id="KAG7362036.1"/>
    </source>
</evidence>
<dbReference type="AlphaFoldDB" id="A0A9K3PWJ7"/>
<protein>
    <submittedName>
        <fullName evidence="2">Uncharacterized protein</fullName>
    </submittedName>
</protein>
<proteinExistence type="predicted"/>
<gene>
    <name evidence="2" type="ORF">IV203_025702</name>
</gene>
<reference evidence="2" key="2">
    <citation type="submission" date="2021-04" db="EMBL/GenBank/DDBJ databases">
        <authorList>
            <person name="Podell S."/>
        </authorList>
    </citation>
    <scope>NUCLEOTIDE SEQUENCE</scope>
    <source>
        <strain evidence="2">Hildebrandi</strain>
    </source>
</reference>
<accession>A0A9K3PWJ7</accession>
<dbReference type="Proteomes" id="UP000693970">
    <property type="component" value="Unassembled WGS sequence"/>
</dbReference>
<comment type="caution">
    <text evidence="2">The sequence shown here is derived from an EMBL/GenBank/DDBJ whole genome shotgun (WGS) entry which is preliminary data.</text>
</comment>
<organism evidence="2 3">
    <name type="scientific">Nitzschia inconspicua</name>
    <dbReference type="NCBI Taxonomy" id="303405"/>
    <lineage>
        <taxon>Eukaryota</taxon>
        <taxon>Sar</taxon>
        <taxon>Stramenopiles</taxon>
        <taxon>Ochrophyta</taxon>
        <taxon>Bacillariophyta</taxon>
        <taxon>Bacillariophyceae</taxon>
        <taxon>Bacillariophycidae</taxon>
        <taxon>Bacillariales</taxon>
        <taxon>Bacillariaceae</taxon>
        <taxon>Nitzschia</taxon>
    </lineage>
</organism>
<keyword evidence="3" id="KW-1185">Reference proteome</keyword>
<sequence length="458" mass="51177">MADNSNSNDDGEYARENARLREQLEQAELKAQQAEIKAQQAEIKAQQTEIKAQQAVVKAQKTADGSYWNRISTVFGKERATFVGAFDQYKDVRRDGFPKHYNELHNILVPGEGIEAELVELEGESLYSGAEESVVTFDTNGNPKQPAGTEGTKSHQKSYLKTIRGDNYDTTNKSKAHLIPNTDLCNEFWLLDLKLIVGISSESVEDPKNAMHHAARLHTNKLVFGMEHNHYFDTLLYGNILAIPLFHSMEDVGRWEYKEPYEILIVCDSSATYKQLGIIGNEDHVEGASGADVNNAAALLAEATRFLADSLKTNWCSFYNKAGSENDESENRKEVLKNMFGELKEGKVWVPTSDWGIEDDPKVYKVKFGILFDIPEAKKYIPDPLLLLIKAAVNLSAFHYRKNCKLRPACTSLSSEGGEPSEGPINIVTAVPEIRVVSDDESSVCSDLTSYDEDVRRP</sequence>
<evidence type="ECO:0000256" key="1">
    <source>
        <dbReference type="SAM" id="Coils"/>
    </source>
</evidence>
<dbReference type="EMBL" id="JAGRRH010000012">
    <property type="protein sequence ID" value="KAG7362036.1"/>
    <property type="molecule type" value="Genomic_DNA"/>
</dbReference>